<dbReference type="Proteomes" id="UP000605099">
    <property type="component" value="Unassembled WGS sequence"/>
</dbReference>
<name>A0ABQ2JNJ6_9SPHN</name>
<keyword evidence="1" id="KW-1133">Transmembrane helix</keyword>
<sequence length="123" mass="13001">MKLPTIRWPDWPPHDWRAWAALLSGIAGGAALTVFAAWVVWIIAFSDEWSTATEAARVQILGRALMLLLVGIVAVLMAQGLAINRRKISIGKSGIMIEGGGGPAAAAIDKAQQAARSMPEGEA</sequence>
<keyword evidence="1" id="KW-0812">Transmembrane</keyword>
<comment type="caution">
    <text evidence="2">The sequence shown here is derived from an EMBL/GenBank/DDBJ whole genome shotgun (WGS) entry which is preliminary data.</text>
</comment>
<feature type="transmembrane region" description="Helical" evidence="1">
    <location>
        <begin position="64"/>
        <end position="83"/>
    </location>
</feature>
<keyword evidence="1" id="KW-0472">Membrane</keyword>
<organism evidence="2 3">
    <name type="scientific">Novosphingobium indicum</name>
    <dbReference type="NCBI Taxonomy" id="462949"/>
    <lineage>
        <taxon>Bacteria</taxon>
        <taxon>Pseudomonadati</taxon>
        <taxon>Pseudomonadota</taxon>
        <taxon>Alphaproteobacteria</taxon>
        <taxon>Sphingomonadales</taxon>
        <taxon>Sphingomonadaceae</taxon>
        <taxon>Novosphingobium</taxon>
    </lineage>
</organism>
<accession>A0ABQ2JNJ6</accession>
<reference evidence="3" key="1">
    <citation type="journal article" date="2019" name="Int. J. Syst. Evol. Microbiol.">
        <title>The Global Catalogue of Microorganisms (GCM) 10K type strain sequencing project: providing services to taxonomists for standard genome sequencing and annotation.</title>
        <authorList>
            <consortium name="The Broad Institute Genomics Platform"/>
            <consortium name="The Broad Institute Genome Sequencing Center for Infectious Disease"/>
            <person name="Wu L."/>
            <person name="Ma J."/>
        </authorList>
    </citation>
    <scope>NUCLEOTIDE SEQUENCE [LARGE SCALE GENOMIC DNA]</scope>
    <source>
        <strain evidence="3">CGMCC 1.6784</strain>
    </source>
</reference>
<feature type="transmembrane region" description="Helical" evidence="1">
    <location>
        <begin position="21"/>
        <end position="44"/>
    </location>
</feature>
<proteinExistence type="predicted"/>
<keyword evidence="3" id="KW-1185">Reference proteome</keyword>
<evidence type="ECO:0000256" key="1">
    <source>
        <dbReference type="SAM" id="Phobius"/>
    </source>
</evidence>
<evidence type="ECO:0000313" key="2">
    <source>
        <dbReference type="EMBL" id="GGN49394.1"/>
    </source>
</evidence>
<dbReference type="EMBL" id="BMLK01000008">
    <property type="protein sequence ID" value="GGN49394.1"/>
    <property type="molecule type" value="Genomic_DNA"/>
</dbReference>
<protein>
    <submittedName>
        <fullName evidence="2">Uncharacterized protein</fullName>
    </submittedName>
</protein>
<evidence type="ECO:0000313" key="3">
    <source>
        <dbReference type="Proteomes" id="UP000605099"/>
    </source>
</evidence>
<dbReference type="RefSeq" id="WP_188819541.1">
    <property type="nucleotide sequence ID" value="NZ_BMLK01000008.1"/>
</dbReference>
<gene>
    <name evidence="2" type="ORF">GCM10011349_20000</name>
</gene>